<protein>
    <submittedName>
        <fullName evidence="2">Uncharacterized protein</fullName>
    </submittedName>
</protein>
<gene>
    <name evidence="2" type="ORF">SPHA_27044</name>
</gene>
<feature type="transmembrane region" description="Helical" evidence="1">
    <location>
        <begin position="78"/>
        <end position="96"/>
    </location>
</feature>
<keyword evidence="1" id="KW-1133">Transmembrane helix</keyword>
<comment type="caution">
    <text evidence="2">The sequence shown here is derived from an EMBL/GenBank/DDBJ whole genome shotgun (WGS) entry which is preliminary data.</text>
</comment>
<evidence type="ECO:0000256" key="1">
    <source>
        <dbReference type="SAM" id="Phobius"/>
    </source>
</evidence>
<evidence type="ECO:0000313" key="2">
    <source>
        <dbReference type="EMBL" id="CAE1250324.1"/>
    </source>
</evidence>
<keyword evidence="1" id="KW-0472">Membrane</keyword>
<dbReference type="AlphaFoldDB" id="A0A812C2E2"/>
<dbReference type="EMBL" id="CAHIKZ030001039">
    <property type="protein sequence ID" value="CAE1250324.1"/>
    <property type="molecule type" value="Genomic_DNA"/>
</dbReference>
<accession>A0A812C2E2</accession>
<keyword evidence="1" id="KW-0812">Transmembrane</keyword>
<feature type="transmembrane region" description="Helical" evidence="1">
    <location>
        <begin position="50"/>
        <end position="71"/>
    </location>
</feature>
<dbReference type="Proteomes" id="UP000597762">
    <property type="component" value="Unassembled WGS sequence"/>
</dbReference>
<feature type="transmembrane region" description="Helical" evidence="1">
    <location>
        <begin position="12"/>
        <end position="38"/>
    </location>
</feature>
<organism evidence="2 3">
    <name type="scientific">Acanthosepion pharaonis</name>
    <name type="common">Pharaoh cuttlefish</name>
    <name type="synonym">Sepia pharaonis</name>
    <dbReference type="NCBI Taxonomy" id="158019"/>
    <lineage>
        <taxon>Eukaryota</taxon>
        <taxon>Metazoa</taxon>
        <taxon>Spiralia</taxon>
        <taxon>Lophotrochozoa</taxon>
        <taxon>Mollusca</taxon>
        <taxon>Cephalopoda</taxon>
        <taxon>Coleoidea</taxon>
        <taxon>Decapodiformes</taxon>
        <taxon>Sepiida</taxon>
        <taxon>Sepiina</taxon>
        <taxon>Sepiidae</taxon>
        <taxon>Acanthosepion</taxon>
    </lineage>
</organism>
<proteinExistence type="predicted"/>
<sequence>MQRQLGGRFPSLTAVAVANIVVFLLPSNCFFLSPPLFYLSSVSANFFPPLFFPTEAFFMEMEIYSCLWLCFSSVSSSYLSSLCLSVCLSLSLYIYRCLSFDSFFSFSFSFLPHSPNLTSLISSFIVFPSTLFTFSHNPSFSPLVLCTRCSFIKRRANRLCKSRHTFFADTLHDMMRSDDG</sequence>
<name>A0A812C2E2_ACAPH</name>
<keyword evidence="3" id="KW-1185">Reference proteome</keyword>
<reference evidence="2" key="1">
    <citation type="submission" date="2021-01" db="EMBL/GenBank/DDBJ databases">
        <authorList>
            <person name="Li R."/>
            <person name="Bekaert M."/>
        </authorList>
    </citation>
    <scope>NUCLEOTIDE SEQUENCE</scope>
    <source>
        <strain evidence="2">Farmed</strain>
    </source>
</reference>
<evidence type="ECO:0000313" key="3">
    <source>
        <dbReference type="Proteomes" id="UP000597762"/>
    </source>
</evidence>